<comment type="caution">
    <text evidence="1">The sequence shown here is derived from an EMBL/GenBank/DDBJ whole genome shotgun (WGS) entry which is preliminary data.</text>
</comment>
<evidence type="ECO:0000313" key="2">
    <source>
        <dbReference type="Proteomes" id="UP001162060"/>
    </source>
</evidence>
<protein>
    <submittedName>
        <fullName evidence="1">Uncharacterized protein</fullName>
    </submittedName>
</protein>
<sequence length="167" mass="18458">MTGGRALALDVVDEFGPLDTPLLERLELVVVVFGLFIVVTDDAEHRYLSGDERIDDILESGHGRVSDDPPLIRRQLVAGIDRYIDQNRPLPFVAVAGIKYFGAVLDEDVHLVQRALDVQDMVLSLVGHARLQVVESPDLSRLAVTAGFDQLVAPKAVQRVHELHQHV</sequence>
<dbReference type="AlphaFoldDB" id="A0AAV1UZF9"/>
<reference evidence="1" key="1">
    <citation type="submission" date="2024-01" db="EMBL/GenBank/DDBJ databases">
        <authorList>
            <person name="Webb A."/>
        </authorList>
    </citation>
    <scope>NUCLEOTIDE SEQUENCE</scope>
    <source>
        <strain evidence="1">Pm1</strain>
    </source>
</reference>
<dbReference type="Proteomes" id="UP001162060">
    <property type="component" value="Unassembled WGS sequence"/>
</dbReference>
<name>A0AAV1UZF9_9STRA</name>
<organism evidence="1 2">
    <name type="scientific">Peronospora matthiolae</name>
    <dbReference type="NCBI Taxonomy" id="2874970"/>
    <lineage>
        <taxon>Eukaryota</taxon>
        <taxon>Sar</taxon>
        <taxon>Stramenopiles</taxon>
        <taxon>Oomycota</taxon>
        <taxon>Peronosporomycetes</taxon>
        <taxon>Peronosporales</taxon>
        <taxon>Peronosporaceae</taxon>
        <taxon>Peronospora</taxon>
    </lineage>
</organism>
<accession>A0AAV1UZF9</accession>
<dbReference type="EMBL" id="CAKLBY020000251">
    <property type="protein sequence ID" value="CAK7939925.1"/>
    <property type="molecule type" value="Genomic_DNA"/>
</dbReference>
<gene>
    <name evidence="1" type="ORF">PM001_LOCUS25075</name>
</gene>
<evidence type="ECO:0000313" key="1">
    <source>
        <dbReference type="EMBL" id="CAK7939925.1"/>
    </source>
</evidence>
<proteinExistence type="predicted"/>